<sequence>MQREHCWSVKCDEKSLSLLRKAAKREAQTNNEELQSKLGQPIHYGDQAYLMHVRSGRYLTHNRNPSAFNRLQKSVSLMEEFGEDSIFTIHSRHKFRNITDVIYCKDEITLLTREGLYVGESKDMWANRVDMLEVRSMRSATHWKVGVDVRGTTLA</sequence>
<dbReference type="RefSeq" id="XP_014155564.1">
    <property type="nucleotide sequence ID" value="XM_014300089.1"/>
</dbReference>
<dbReference type="AlphaFoldDB" id="A0A0L0FXW8"/>
<gene>
    <name evidence="3" type="ORF">SARC_06016</name>
</gene>
<keyword evidence="1" id="KW-0677">Repeat</keyword>
<proteinExistence type="predicted"/>
<reference evidence="3 4" key="1">
    <citation type="submission" date="2011-02" db="EMBL/GenBank/DDBJ databases">
        <title>The Genome Sequence of Sphaeroforma arctica JP610.</title>
        <authorList>
            <consortium name="The Broad Institute Genome Sequencing Platform"/>
            <person name="Russ C."/>
            <person name="Cuomo C."/>
            <person name="Young S.K."/>
            <person name="Zeng Q."/>
            <person name="Gargeya S."/>
            <person name="Alvarado L."/>
            <person name="Berlin A."/>
            <person name="Chapman S.B."/>
            <person name="Chen Z."/>
            <person name="Freedman E."/>
            <person name="Gellesch M."/>
            <person name="Goldberg J."/>
            <person name="Griggs A."/>
            <person name="Gujja S."/>
            <person name="Heilman E."/>
            <person name="Heiman D."/>
            <person name="Howarth C."/>
            <person name="Mehta T."/>
            <person name="Neiman D."/>
            <person name="Pearson M."/>
            <person name="Roberts A."/>
            <person name="Saif S."/>
            <person name="Shea T."/>
            <person name="Shenoy N."/>
            <person name="Sisk P."/>
            <person name="Stolte C."/>
            <person name="Sykes S."/>
            <person name="White J."/>
            <person name="Yandava C."/>
            <person name="Burger G."/>
            <person name="Gray M.W."/>
            <person name="Holland P.W.H."/>
            <person name="King N."/>
            <person name="Lang F.B.F."/>
            <person name="Roger A.J."/>
            <person name="Ruiz-Trillo I."/>
            <person name="Haas B."/>
            <person name="Nusbaum C."/>
            <person name="Birren B."/>
        </authorList>
    </citation>
    <scope>NUCLEOTIDE SEQUENCE [LARGE SCALE GENOMIC DNA]</scope>
    <source>
        <strain evidence="3 4">JP610</strain>
    </source>
</reference>
<evidence type="ECO:0000256" key="1">
    <source>
        <dbReference type="ARBA" id="ARBA00022737"/>
    </source>
</evidence>
<dbReference type="GO" id="GO:0006816">
    <property type="term" value="P:calcium ion transport"/>
    <property type="evidence" value="ECO:0007669"/>
    <property type="project" value="InterPro"/>
</dbReference>
<keyword evidence="4" id="KW-1185">Reference proteome</keyword>
<dbReference type="InterPro" id="IPR036300">
    <property type="entry name" value="MIR_dom_sf"/>
</dbReference>
<dbReference type="PANTHER" id="PTHR45816:SF4">
    <property type="entry name" value="RYR_IP3R HOMOLOGY ASSOCIATED DOMAIN-CONTAINING PROTEIN"/>
    <property type="match status" value="1"/>
</dbReference>
<evidence type="ECO:0000313" key="3">
    <source>
        <dbReference type="EMBL" id="KNC81662.1"/>
    </source>
</evidence>
<protein>
    <recommendedName>
        <fullName evidence="2">MIR domain-containing protein</fullName>
    </recommendedName>
</protein>
<organism evidence="3 4">
    <name type="scientific">Sphaeroforma arctica JP610</name>
    <dbReference type="NCBI Taxonomy" id="667725"/>
    <lineage>
        <taxon>Eukaryota</taxon>
        <taxon>Ichthyosporea</taxon>
        <taxon>Ichthyophonida</taxon>
        <taxon>Sphaeroforma</taxon>
    </lineage>
</organism>
<evidence type="ECO:0000313" key="4">
    <source>
        <dbReference type="Proteomes" id="UP000054560"/>
    </source>
</evidence>
<dbReference type="Proteomes" id="UP000054560">
    <property type="component" value="Unassembled WGS sequence"/>
</dbReference>
<dbReference type="GeneID" id="25906520"/>
<dbReference type="PANTHER" id="PTHR45816">
    <property type="entry name" value="MIR DOMAIN-CONTAINING PROTEIN"/>
    <property type="match status" value="1"/>
</dbReference>
<evidence type="ECO:0000259" key="2">
    <source>
        <dbReference type="PROSITE" id="PS50919"/>
    </source>
</evidence>
<accession>A0A0L0FXW8</accession>
<dbReference type="PROSITE" id="PS50919">
    <property type="entry name" value="MIR"/>
    <property type="match status" value="1"/>
</dbReference>
<dbReference type="EMBL" id="KQ242009">
    <property type="protein sequence ID" value="KNC81662.1"/>
    <property type="molecule type" value="Genomic_DNA"/>
</dbReference>
<dbReference type="Gene3D" id="2.80.10.50">
    <property type="match status" value="1"/>
</dbReference>
<dbReference type="InterPro" id="IPR016093">
    <property type="entry name" value="MIR_motif"/>
</dbReference>
<dbReference type="Pfam" id="PF08709">
    <property type="entry name" value="Ins145_P3_rec"/>
    <property type="match status" value="1"/>
</dbReference>
<feature type="domain" description="MIR" evidence="2">
    <location>
        <begin position="39"/>
        <end position="92"/>
    </location>
</feature>
<dbReference type="InterPro" id="IPR015925">
    <property type="entry name" value="Ryanodine_IP3_receptor"/>
</dbReference>
<dbReference type="SUPFAM" id="SSF82109">
    <property type="entry name" value="MIR domain"/>
    <property type="match status" value="1"/>
</dbReference>
<dbReference type="InterPro" id="IPR014821">
    <property type="entry name" value="Ins145_P3_rcpt"/>
</dbReference>
<name>A0A0L0FXW8_9EUKA</name>
<dbReference type="STRING" id="667725.A0A0L0FXW8"/>